<name>A0A8J6LRN7_9FIRM</name>
<reference evidence="2" key="1">
    <citation type="submission" date="2020-06" db="EMBL/GenBank/DDBJ databases">
        <title>Novel chitinolytic bacterium.</title>
        <authorList>
            <person name="Ungkulpasvich U."/>
            <person name="Kosugi A."/>
            <person name="Uke A."/>
        </authorList>
    </citation>
    <scope>NUCLEOTIDE SEQUENCE</scope>
    <source>
        <strain evidence="2">UUS1-1</strain>
    </source>
</reference>
<dbReference type="PANTHER" id="PTHR41786:SF1">
    <property type="entry name" value="6-HYDROXYMETHYLPTERIN DIPHOSPHOKINASE MPTE-LIKE DOMAIN-CONTAINING PROTEIN"/>
    <property type="match status" value="1"/>
</dbReference>
<organism evidence="2 3">
    <name type="scientific">Capillibacterium thermochitinicola</name>
    <dbReference type="NCBI Taxonomy" id="2699427"/>
    <lineage>
        <taxon>Bacteria</taxon>
        <taxon>Bacillati</taxon>
        <taxon>Bacillota</taxon>
        <taxon>Capillibacterium</taxon>
    </lineage>
</organism>
<feature type="domain" description="6-hydroxymethylpterin diphosphokinase MptE-like" evidence="1">
    <location>
        <begin position="205"/>
        <end position="379"/>
    </location>
</feature>
<dbReference type="InterPro" id="IPR002826">
    <property type="entry name" value="MptE-like"/>
</dbReference>
<sequence>MILIDNLNFLTERFPQLWQAIKPLEGKVFPALEVTTARNGMPTLKVEKDGKSLYLHSSYNPEAEAERFVDQFTGVEKYRHVFFFGVGLGYHVEAFMRKYPNLGFTIYEPVPEILVTYLASRPLANLPLKQLKNFYVEMEPSNRPILLQNFTDFSDGNVLFVALPSYEQAFPELTKEFLASFQRTLAAKRFNLNANATYQRKWTINSIRNFKHLLTTPNILREKDRFQGIPALIVAAGPSLLDEIENLRLIKEKGLAYIFSAGSGLVPLLNNGIYPDAATSYDPNRFDGVYQQVYEKQITEIPLIFGSTVGISIDKYPGPKAHMINSLDTVAPYYLRLKDGAELQTFHDSSTVSVVLVQLLKHLGFDPVIFVGQNLAFRGEYRYAGGIPYYKPEVTEKWRKKAILTEAVDGGQVYTLEDYNQMRSELERVITHHPEAEFINTTKGGAKIAGTTFIPLEQVIAERLTRRVVEPGWFPAATCEYDGEYLQQQHKKMEAEYRSLPETISRLTKAFSALERLGPGGEQCSTPQTD</sequence>
<dbReference type="Pfam" id="PF01973">
    <property type="entry name" value="MptE-like"/>
    <property type="match status" value="1"/>
</dbReference>
<dbReference type="PANTHER" id="PTHR41786">
    <property type="entry name" value="MOTILITY ACCESSORY FACTOR MAF"/>
    <property type="match status" value="1"/>
</dbReference>
<dbReference type="AlphaFoldDB" id="A0A8J6LRN7"/>
<keyword evidence="3" id="KW-1185">Reference proteome</keyword>
<evidence type="ECO:0000313" key="3">
    <source>
        <dbReference type="Proteomes" id="UP000657177"/>
    </source>
</evidence>
<evidence type="ECO:0000313" key="2">
    <source>
        <dbReference type="EMBL" id="MBA2132317.1"/>
    </source>
</evidence>
<dbReference type="Proteomes" id="UP000657177">
    <property type="component" value="Unassembled WGS sequence"/>
</dbReference>
<proteinExistence type="predicted"/>
<dbReference type="EMBL" id="JAAKDE010000003">
    <property type="protein sequence ID" value="MBA2132317.1"/>
    <property type="molecule type" value="Genomic_DNA"/>
</dbReference>
<dbReference type="RefSeq" id="WP_181338770.1">
    <property type="nucleotide sequence ID" value="NZ_JAAKDE010000003.1"/>
</dbReference>
<evidence type="ECO:0000259" key="1">
    <source>
        <dbReference type="Pfam" id="PF01973"/>
    </source>
</evidence>
<gene>
    <name evidence="2" type="ORF">G5B42_01970</name>
</gene>
<comment type="caution">
    <text evidence="2">The sequence shown here is derived from an EMBL/GenBank/DDBJ whole genome shotgun (WGS) entry which is preliminary data.</text>
</comment>
<protein>
    <submittedName>
        <fullName evidence="2">Motility associated factor glycosyltransferase family protein</fullName>
    </submittedName>
</protein>
<accession>A0A8J6LRN7</accession>